<evidence type="ECO:0000256" key="3">
    <source>
        <dbReference type="ARBA" id="ARBA00022723"/>
    </source>
</evidence>
<dbReference type="FunFam" id="3.40.50.720:FF:000039">
    <property type="entry name" value="Alcohol dehydrogenase AdhP"/>
    <property type="match status" value="1"/>
</dbReference>
<evidence type="ECO:0000256" key="5">
    <source>
        <dbReference type="ARBA" id="ARBA00023002"/>
    </source>
</evidence>
<comment type="similarity">
    <text evidence="2">Belongs to the zinc-containing alcohol dehydrogenase family.</text>
</comment>
<sequence>MASETLETKFVIPKTYKAAVYDEPGKISIKIVELETPEPGPGEVLIRLTVSHQLAPKHTTYPTNCGCSIQGTDIRKRTDSDLSLMTNSWTTLPFPTPPQQIGGHEGVGVIHKLGPGNENSPVKLGERVGVKWAVDACGGCRQCRKGSDGHCSVVRKISGYFTPGTFAEYVVSSATYVTPIPEHLDSAAAAPMLCAGLTSYSALRKSNAQSGDWVVISGAGGGLGHLAVQIAGRGMAFRVIGLDHISKKSLVLENCGAEAFIDIANPGIAAEIKRITDGEGAAAVVVCAGSNQAYAQALGMLGFGGTMVCVGMPDGKLVEIGGAYPMSIATSQARIVGSSIGSRGEAVEVLQLAARGLVKTHFRTERLEGLEGVFGEMKEGKLVGRVVLDLT</sequence>
<evidence type="ECO:0000256" key="6">
    <source>
        <dbReference type="ARBA" id="ARBA00023027"/>
    </source>
</evidence>
<feature type="domain" description="Enoyl reductase (ER)" evidence="7">
    <location>
        <begin position="26"/>
        <end position="388"/>
    </location>
</feature>
<dbReference type="InterPro" id="IPR013154">
    <property type="entry name" value="ADH-like_N"/>
</dbReference>
<keyword evidence="3" id="KW-0479">Metal-binding</keyword>
<dbReference type="SMART" id="SM00829">
    <property type="entry name" value="PKS_ER"/>
    <property type="match status" value="1"/>
</dbReference>
<accession>A0A8T9CEI4</accession>
<evidence type="ECO:0000313" key="9">
    <source>
        <dbReference type="Proteomes" id="UP000469558"/>
    </source>
</evidence>
<gene>
    <name evidence="8" type="primary">alcB_0</name>
    <name evidence="8" type="ORF">LSUE1_G002536</name>
</gene>
<dbReference type="GO" id="GO:0004022">
    <property type="term" value="F:alcohol dehydrogenase (NAD+) activity"/>
    <property type="evidence" value="ECO:0007669"/>
    <property type="project" value="TreeGrafter"/>
</dbReference>
<keyword evidence="5" id="KW-0560">Oxidoreductase</keyword>
<dbReference type="Pfam" id="PF00107">
    <property type="entry name" value="ADH_zinc_N"/>
    <property type="match status" value="1"/>
</dbReference>
<dbReference type="OrthoDB" id="1879366at2759"/>
<comment type="caution">
    <text evidence="8">The sequence shown here is derived from an EMBL/GenBank/DDBJ whole genome shotgun (WGS) entry which is preliminary data.</text>
</comment>
<organism evidence="8 9">
    <name type="scientific">Lachnellula suecica</name>
    <dbReference type="NCBI Taxonomy" id="602035"/>
    <lineage>
        <taxon>Eukaryota</taxon>
        <taxon>Fungi</taxon>
        <taxon>Dikarya</taxon>
        <taxon>Ascomycota</taxon>
        <taxon>Pezizomycotina</taxon>
        <taxon>Leotiomycetes</taxon>
        <taxon>Helotiales</taxon>
        <taxon>Lachnaceae</taxon>
        <taxon>Lachnellula</taxon>
    </lineage>
</organism>
<dbReference type="InterPro" id="IPR020843">
    <property type="entry name" value="ER"/>
</dbReference>
<evidence type="ECO:0000259" key="7">
    <source>
        <dbReference type="SMART" id="SM00829"/>
    </source>
</evidence>
<evidence type="ECO:0000256" key="4">
    <source>
        <dbReference type="ARBA" id="ARBA00022833"/>
    </source>
</evidence>
<proteinExistence type="inferred from homology"/>
<dbReference type="SUPFAM" id="SSF50129">
    <property type="entry name" value="GroES-like"/>
    <property type="match status" value="1"/>
</dbReference>
<name>A0A8T9CEI4_9HELO</name>
<dbReference type="SUPFAM" id="SSF51735">
    <property type="entry name" value="NAD(P)-binding Rossmann-fold domains"/>
    <property type="match status" value="1"/>
</dbReference>
<dbReference type="InterPro" id="IPR011032">
    <property type="entry name" value="GroES-like_sf"/>
</dbReference>
<comment type="cofactor">
    <cofactor evidence="1">
        <name>Zn(2+)</name>
        <dbReference type="ChEBI" id="CHEBI:29105"/>
    </cofactor>
</comment>
<evidence type="ECO:0000313" key="8">
    <source>
        <dbReference type="EMBL" id="TVY82144.1"/>
    </source>
</evidence>
<dbReference type="GO" id="GO:0046872">
    <property type="term" value="F:metal ion binding"/>
    <property type="evidence" value="ECO:0007669"/>
    <property type="project" value="UniProtKB-KW"/>
</dbReference>
<evidence type="ECO:0000256" key="1">
    <source>
        <dbReference type="ARBA" id="ARBA00001947"/>
    </source>
</evidence>
<keyword evidence="4" id="KW-0862">Zinc</keyword>
<dbReference type="GO" id="GO:0005737">
    <property type="term" value="C:cytoplasm"/>
    <property type="evidence" value="ECO:0007669"/>
    <property type="project" value="TreeGrafter"/>
</dbReference>
<keyword evidence="9" id="KW-1185">Reference proteome</keyword>
<dbReference type="AlphaFoldDB" id="A0A8T9CEI4"/>
<dbReference type="Pfam" id="PF08240">
    <property type="entry name" value="ADH_N"/>
    <property type="match status" value="1"/>
</dbReference>
<dbReference type="InterPro" id="IPR036291">
    <property type="entry name" value="NAD(P)-bd_dom_sf"/>
</dbReference>
<protein>
    <submittedName>
        <fullName evidence="8">Alcohol dehydrogenase</fullName>
    </submittedName>
</protein>
<reference evidence="8 9" key="1">
    <citation type="submission" date="2018-05" db="EMBL/GenBank/DDBJ databases">
        <title>Genome sequencing and assembly of the regulated plant pathogen Lachnellula willkommii and related sister species for the development of diagnostic species identification markers.</title>
        <authorList>
            <person name="Giroux E."/>
            <person name="Bilodeau G."/>
        </authorList>
    </citation>
    <scope>NUCLEOTIDE SEQUENCE [LARGE SCALE GENOMIC DNA]</scope>
    <source>
        <strain evidence="8 9">CBS 268.59</strain>
    </source>
</reference>
<dbReference type="Gene3D" id="3.40.50.720">
    <property type="entry name" value="NAD(P)-binding Rossmann-like Domain"/>
    <property type="match status" value="1"/>
</dbReference>
<dbReference type="Gene3D" id="3.90.180.10">
    <property type="entry name" value="Medium-chain alcohol dehydrogenases, catalytic domain"/>
    <property type="match status" value="1"/>
</dbReference>
<dbReference type="PANTHER" id="PTHR42940:SF5">
    <property type="entry name" value="ALCOHOL DEHYDROGENASE 2"/>
    <property type="match status" value="1"/>
</dbReference>
<evidence type="ECO:0000256" key="2">
    <source>
        <dbReference type="ARBA" id="ARBA00008072"/>
    </source>
</evidence>
<dbReference type="PANTHER" id="PTHR42940">
    <property type="entry name" value="ALCOHOL DEHYDROGENASE 1-RELATED"/>
    <property type="match status" value="1"/>
</dbReference>
<dbReference type="InterPro" id="IPR013149">
    <property type="entry name" value="ADH-like_C"/>
</dbReference>
<keyword evidence="6" id="KW-0520">NAD</keyword>
<dbReference type="Proteomes" id="UP000469558">
    <property type="component" value="Unassembled WGS sequence"/>
</dbReference>
<dbReference type="EMBL" id="QGMK01000364">
    <property type="protein sequence ID" value="TVY82144.1"/>
    <property type="molecule type" value="Genomic_DNA"/>
</dbReference>
<dbReference type="CDD" id="cd08297">
    <property type="entry name" value="CAD3"/>
    <property type="match status" value="1"/>
</dbReference>